<dbReference type="EMBL" id="JBEPSH010000003">
    <property type="protein sequence ID" value="MET4576661.1"/>
    <property type="molecule type" value="Genomic_DNA"/>
</dbReference>
<dbReference type="Proteomes" id="UP001549320">
    <property type="component" value="Unassembled WGS sequence"/>
</dbReference>
<evidence type="ECO:0000313" key="3">
    <source>
        <dbReference type="Proteomes" id="UP001549320"/>
    </source>
</evidence>
<name>A0ABV2Q6K3_9BURK</name>
<evidence type="ECO:0000259" key="1">
    <source>
        <dbReference type="Pfam" id="PF00561"/>
    </source>
</evidence>
<dbReference type="InterPro" id="IPR029058">
    <property type="entry name" value="AB_hydrolase_fold"/>
</dbReference>
<dbReference type="PANTHER" id="PTHR43798:SF33">
    <property type="entry name" value="HYDROLASE, PUTATIVE (AFU_ORTHOLOGUE AFUA_2G14860)-RELATED"/>
    <property type="match status" value="1"/>
</dbReference>
<reference evidence="2 3" key="1">
    <citation type="submission" date="2024-06" db="EMBL/GenBank/DDBJ databases">
        <title>Sorghum-associated microbial communities from plants grown in Nebraska, USA.</title>
        <authorList>
            <person name="Schachtman D."/>
        </authorList>
    </citation>
    <scope>NUCLEOTIDE SEQUENCE [LARGE SCALE GENOMIC DNA]</scope>
    <source>
        <strain evidence="2 3">2709</strain>
    </source>
</reference>
<sequence>MYQVTRPSRSEFVPVRFHRYHVRRWGNANSDPNSALPPLVLVHGWMDVAASYQFMVDALSPEFFAGRTIIAPDWRGFGQTTGPATDHYEFPEYLGDLEVLLDHYVGDQPIDLVGHSMGGNVASMYAGVRPTRIRRLVNLEGFGMPATQSDQAPSRYGKWIDEIKSLHAGKDMLRTYENEAGVAARLMKTNQRLPQDKADWLARYWSEPRTQADGSTRWEILGDGAHRITTAQLFRVEEMVALYKRITAPMLMVEASDGSLKDAWRGRYTQAEFDERIAHVPNLKRERIQDAGHMLHHDQPKVLAGLLEAFLTPP</sequence>
<dbReference type="RefSeq" id="WP_354442726.1">
    <property type="nucleotide sequence ID" value="NZ_JBEPSH010000003.1"/>
</dbReference>
<comment type="caution">
    <text evidence="2">The sequence shown here is derived from an EMBL/GenBank/DDBJ whole genome shotgun (WGS) entry which is preliminary data.</text>
</comment>
<keyword evidence="3" id="KW-1185">Reference proteome</keyword>
<accession>A0ABV2Q6K3</accession>
<protein>
    <submittedName>
        <fullName evidence="2">Pimeloyl-ACP methyl ester carboxylesterase</fullName>
    </submittedName>
</protein>
<organism evidence="2 3">
    <name type="scientific">Ottowia thiooxydans</name>
    <dbReference type="NCBI Taxonomy" id="219182"/>
    <lineage>
        <taxon>Bacteria</taxon>
        <taxon>Pseudomonadati</taxon>
        <taxon>Pseudomonadota</taxon>
        <taxon>Betaproteobacteria</taxon>
        <taxon>Burkholderiales</taxon>
        <taxon>Comamonadaceae</taxon>
        <taxon>Ottowia</taxon>
    </lineage>
</organism>
<dbReference type="Pfam" id="PF00561">
    <property type="entry name" value="Abhydrolase_1"/>
    <property type="match status" value="1"/>
</dbReference>
<dbReference type="InterPro" id="IPR000639">
    <property type="entry name" value="Epox_hydrolase-like"/>
</dbReference>
<dbReference type="PRINTS" id="PR00111">
    <property type="entry name" value="ABHYDROLASE"/>
</dbReference>
<evidence type="ECO:0000313" key="2">
    <source>
        <dbReference type="EMBL" id="MET4576661.1"/>
    </source>
</evidence>
<feature type="domain" description="AB hydrolase-1" evidence="1">
    <location>
        <begin position="37"/>
        <end position="299"/>
    </location>
</feature>
<dbReference type="SUPFAM" id="SSF53474">
    <property type="entry name" value="alpha/beta-Hydrolases"/>
    <property type="match status" value="1"/>
</dbReference>
<dbReference type="PANTHER" id="PTHR43798">
    <property type="entry name" value="MONOACYLGLYCEROL LIPASE"/>
    <property type="match status" value="1"/>
</dbReference>
<dbReference type="Gene3D" id="3.40.50.1820">
    <property type="entry name" value="alpha/beta hydrolase"/>
    <property type="match status" value="1"/>
</dbReference>
<dbReference type="InterPro" id="IPR000073">
    <property type="entry name" value="AB_hydrolase_1"/>
</dbReference>
<dbReference type="InterPro" id="IPR050266">
    <property type="entry name" value="AB_hydrolase_sf"/>
</dbReference>
<gene>
    <name evidence="2" type="ORF">ABIE13_001770</name>
</gene>
<proteinExistence type="predicted"/>
<dbReference type="PRINTS" id="PR00412">
    <property type="entry name" value="EPOXHYDRLASE"/>
</dbReference>